<sequence length="118" mass="11867">MSSLPPPPPGGPTPPTYGAPAPGAVPPNHPKAVLALVLSIVSWFVCGLLLSVPAFIIARNAERETLASNGTIGGEGMLKAAKIIALIQIILSIVAIVVVVILVAAGAFDSSTNTSTGY</sequence>
<keyword evidence="2" id="KW-1133">Transmembrane helix</keyword>
<proteinExistence type="predicted"/>
<dbReference type="RefSeq" id="WP_305028782.1">
    <property type="nucleotide sequence ID" value="NZ_JAUQTA010000002.1"/>
</dbReference>
<organism evidence="3 4">
    <name type="scientific">Nocardioides jiangxiensis</name>
    <dbReference type="NCBI Taxonomy" id="3064524"/>
    <lineage>
        <taxon>Bacteria</taxon>
        <taxon>Bacillati</taxon>
        <taxon>Actinomycetota</taxon>
        <taxon>Actinomycetes</taxon>
        <taxon>Propionibacteriales</taxon>
        <taxon>Nocardioidaceae</taxon>
        <taxon>Nocardioides</taxon>
    </lineage>
</organism>
<comment type="caution">
    <text evidence="3">The sequence shown here is derived from an EMBL/GenBank/DDBJ whole genome shotgun (WGS) entry which is preliminary data.</text>
</comment>
<evidence type="ECO:0000313" key="3">
    <source>
        <dbReference type="EMBL" id="MDO7869386.1"/>
    </source>
</evidence>
<evidence type="ECO:0000256" key="1">
    <source>
        <dbReference type="SAM" id="MobiDB-lite"/>
    </source>
</evidence>
<dbReference type="Proteomes" id="UP001233314">
    <property type="component" value="Unassembled WGS sequence"/>
</dbReference>
<feature type="transmembrane region" description="Helical" evidence="2">
    <location>
        <begin position="32"/>
        <end position="58"/>
    </location>
</feature>
<accession>A0ABT9B7X2</accession>
<keyword evidence="2" id="KW-0472">Membrane</keyword>
<dbReference type="EMBL" id="JAUQTA010000002">
    <property type="protein sequence ID" value="MDO7869386.1"/>
    <property type="molecule type" value="Genomic_DNA"/>
</dbReference>
<feature type="region of interest" description="Disordered" evidence="1">
    <location>
        <begin position="1"/>
        <end position="23"/>
    </location>
</feature>
<evidence type="ECO:0000256" key="2">
    <source>
        <dbReference type="SAM" id="Phobius"/>
    </source>
</evidence>
<keyword evidence="2" id="KW-0812">Transmembrane</keyword>
<gene>
    <name evidence="3" type="ORF">Q5722_13520</name>
</gene>
<feature type="transmembrane region" description="Helical" evidence="2">
    <location>
        <begin position="83"/>
        <end position="108"/>
    </location>
</feature>
<keyword evidence="4" id="KW-1185">Reference proteome</keyword>
<protein>
    <submittedName>
        <fullName evidence="3">DUF4190 domain-containing protein</fullName>
    </submittedName>
</protein>
<reference evidence="3 4" key="1">
    <citation type="submission" date="2023-07" db="EMBL/GenBank/DDBJ databases">
        <title>Nocardioides sp. nov WY-20 isolated from soil.</title>
        <authorList>
            <person name="Liu B."/>
            <person name="Wan Y."/>
        </authorList>
    </citation>
    <scope>NUCLEOTIDE SEQUENCE [LARGE SCALE GENOMIC DNA]</scope>
    <source>
        <strain evidence="3 4">WY-20</strain>
    </source>
</reference>
<evidence type="ECO:0000313" key="4">
    <source>
        <dbReference type="Proteomes" id="UP001233314"/>
    </source>
</evidence>
<name>A0ABT9B7X2_9ACTN</name>